<evidence type="ECO:0000256" key="1">
    <source>
        <dbReference type="ARBA" id="ARBA00004193"/>
    </source>
</evidence>
<keyword evidence="3" id="KW-0732">Signal</keyword>
<dbReference type="GO" id="GO:0005886">
    <property type="term" value="C:plasma membrane"/>
    <property type="evidence" value="ECO:0007669"/>
    <property type="project" value="UniProtKB-SubCell"/>
</dbReference>
<evidence type="ECO:0000256" key="3">
    <source>
        <dbReference type="ARBA" id="ARBA00022729"/>
    </source>
</evidence>
<keyword evidence="2" id="KW-1003">Cell membrane</keyword>
<name>A0A100XJV7_MYCTH</name>
<comment type="caution">
    <text evidence="7">The sequence shown here is derived from an EMBL/GenBank/DDBJ whole genome shotgun (WGS) entry which is preliminary data.</text>
</comment>
<evidence type="ECO:0000256" key="5">
    <source>
        <dbReference type="ARBA" id="ARBA00023139"/>
    </source>
</evidence>
<dbReference type="OrthoDB" id="4728153at2"/>
<proteinExistence type="predicted"/>
<dbReference type="PROSITE" id="PS51257">
    <property type="entry name" value="PROKAR_LIPOPROTEIN"/>
    <property type="match status" value="1"/>
</dbReference>
<dbReference type="AlphaFoldDB" id="A0A100XJV7"/>
<keyword evidence="5" id="KW-0564">Palmitate</keyword>
<dbReference type="Proteomes" id="UP000069654">
    <property type="component" value="Unassembled WGS sequence"/>
</dbReference>
<keyword evidence="6 7" id="KW-0449">Lipoprotein</keyword>
<evidence type="ECO:0000256" key="6">
    <source>
        <dbReference type="ARBA" id="ARBA00023288"/>
    </source>
</evidence>
<sequence length="182" mass="19493">MIVQVRGRVAAVVLAALLAIGCTSGKGAYDSPLLNEGIPVVDIADLPDIEQTKVQMLDLIERVRAEVVRLVPESEPSGWNRDESRIGCTQEATGRKGVLLYTPNLVSDISFNDEQWGLVHPAVQRLAAEAGLTEARVFANSTGNREVRFHSGDGRTLVFGSKEASLISATIGCRRAAESPAP</sequence>
<gene>
    <name evidence="7" type="ORF">RMCT_4682</name>
</gene>
<evidence type="ECO:0000313" key="7">
    <source>
        <dbReference type="EMBL" id="GAT17713.1"/>
    </source>
</evidence>
<keyword evidence="4" id="KW-0472">Membrane</keyword>
<dbReference type="OMA" id="IACRARE"/>
<dbReference type="Pfam" id="PF16708">
    <property type="entry name" value="LppA"/>
    <property type="match status" value="1"/>
</dbReference>
<evidence type="ECO:0000256" key="4">
    <source>
        <dbReference type="ARBA" id="ARBA00023136"/>
    </source>
</evidence>
<dbReference type="RefSeq" id="WP_003924815.1">
    <property type="nucleotide sequence ID" value="NZ_BCTB01000064.1"/>
</dbReference>
<organism evidence="7 8">
    <name type="scientific">Mycolicibacterium thermoresistibile</name>
    <name type="common">Mycobacterium thermoresistibile</name>
    <dbReference type="NCBI Taxonomy" id="1797"/>
    <lineage>
        <taxon>Bacteria</taxon>
        <taxon>Bacillati</taxon>
        <taxon>Actinomycetota</taxon>
        <taxon>Actinomycetes</taxon>
        <taxon>Mycobacteriales</taxon>
        <taxon>Mycobacteriaceae</taxon>
        <taxon>Mycolicibacterium</taxon>
    </lineage>
</organism>
<dbReference type="InterPro" id="IPR032018">
    <property type="entry name" value="LppA/LppB/LprP"/>
</dbReference>
<dbReference type="EMBL" id="BCTB01000064">
    <property type="protein sequence ID" value="GAT17713.1"/>
    <property type="molecule type" value="Genomic_DNA"/>
</dbReference>
<dbReference type="Gene3D" id="3.30.2030.20">
    <property type="match status" value="1"/>
</dbReference>
<reference evidence="8" key="2">
    <citation type="submission" date="2016-02" db="EMBL/GenBank/DDBJ databases">
        <title>Draft genome sequence of five rapidly growing Mycobacterium species.</title>
        <authorList>
            <person name="Katahira K."/>
            <person name="Gotou Y."/>
            <person name="Iida K."/>
            <person name="Ogura Y."/>
            <person name="Hayashi T."/>
        </authorList>
    </citation>
    <scope>NUCLEOTIDE SEQUENCE [LARGE SCALE GENOMIC DNA]</scope>
    <source>
        <strain evidence="8">JCM6362</strain>
    </source>
</reference>
<comment type="subcellular location">
    <subcellularLocation>
        <location evidence="1">Cell membrane</location>
        <topology evidence="1">Lipid-anchor</topology>
    </subcellularLocation>
</comment>
<evidence type="ECO:0000256" key="2">
    <source>
        <dbReference type="ARBA" id="ARBA00022475"/>
    </source>
</evidence>
<accession>A0A100XJV7</accession>
<protein>
    <submittedName>
        <fullName evidence="7">Lipoprotein LppV</fullName>
    </submittedName>
</protein>
<evidence type="ECO:0000313" key="8">
    <source>
        <dbReference type="Proteomes" id="UP000069654"/>
    </source>
</evidence>
<reference evidence="7 8" key="1">
    <citation type="journal article" date="2016" name="Genome Announc.">
        <title>Draft Genome Sequences of Five Rapidly Growing Mycobacterium Species, M. thermoresistibile, M. fortuitum subsp. acetamidolyticum, M. canariasense, M. brisbanense, and M. novocastrense.</title>
        <authorList>
            <person name="Katahira K."/>
            <person name="Ogura Y."/>
            <person name="Gotoh Y."/>
            <person name="Hayashi T."/>
        </authorList>
    </citation>
    <scope>NUCLEOTIDE SEQUENCE [LARGE SCALE GENOMIC DNA]</scope>
    <source>
        <strain evidence="7 8">JCM6362</strain>
    </source>
</reference>
<dbReference type="STRING" id="1797.RMCT_4682"/>